<dbReference type="Pfam" id="PF03992">
    <property type="entry name" value="ABM"/>
    <property type="match status" value="1"/>
</dbReference>
<keyword evidence="2" id="KW-0560">Oxidoreductase</keyword>
<organism evidence="2 3">
    <name type="scientific">Lentibacillus amyloliquefaciens</name>
    <dbReference type="NCBI Taxonomy" id="1472767"/>
    <lineage>
        <taxon>Bacteria</taxon>
        <taxon>Bacillati</taxon>
        <taxon>Bacillota</taxon>
        <taxon>Bacilli</taxon>
        <taxon>Bacillales</taxon>
        <taxon>Bacillaceae</taxon>
        <taxon>Lentibacillus</taxon>
    </lineage>
</organism>
<dbReference type="STRING" id="1472767.AOX59_08735"/>
<dbReference type="EMBL" id="CP013862">
    <property type="protein sequence ID" value="ALX48690.1"/>
    <property type="molecule type" value="Genomic_DNA"/>
</dbReference>
<name>A0A0U3W677_9BACI</name>
<evidence type="ECO:0000313" key="2">
    <source>
        <dbReference type="EMBL" id="ALX48690.1"/>
    </source>
</evidence>
<sequence>MNAYMTNGTLDFLRKLPDKHPDIDFYFMRENASTLVYYESEKKSIFASGRSYEVILQNSTLKDNGFVVMNNIPVADDGKATFEDKFKQRRQNVESMPGFQAFRLLRPKKGNTYIVMTQWASEADFENWKNSDQFKQAHKEGSNVKPPAYFLDRPFVTSYRMIDLEETDQTN</sequence>
<feature type="domain" description="ABM" evidence="1">
    <location>
        <begin position="66"/>
        <end position="161"/>
    </location>
</feature>
<dbReference type="OrthoDB" id="2352283at2"/>
<dbReference type="PROSITE" id="PS51725">
    <property type="entry name" value="ABM"/>
    <property type="match status" value="1"/>
</dbReference>
<evidence type="ECO:0000313" key="3">
    <source>
        <dbReference type="Proteomes" id="UP000050331"/>
    </source>
</evidence>
<dbReference type="Proteomes" id="UP000050331">
    <property type="component" value="Chromosome"/>
</dbReference>
<reference evidence="2 3" key="1">
    <citation type="submission" date="2016-01" db="EMBL/GenBank/DDBJ databases">
        <title>Complete genome sequence of strain Lentibacillus amyloliquefaciens LAM0015T isolated from saline sediment.</title>
        <authorList>
            <person name="Wang J.-L."/>
            <person name="He M.-X."/>
        </authorList>
    </citation>
    <scope>NUCLEOTIDE SEQUENCE [LARGE SCALE GENOMIC DNA]</scope>
    <source>
        <strain evidence="2 3">LAM0015</strain>
    </source>
</reference>
<dbReference type="PANTHER" id="PTHR34474:SF2">
    <property type="entry name" value="SIGNAL TRANSDUCTION PROTEIN TRAP"/>
    <property type="match status" value="1"/>
</dbReference>
<protein>
    <submittedName>
        <fullName evidence="2">Heme-degrading monooxygenase HmoB</fullName>
    </submittedName>
</protein>
<dbReference type="SUPFAM" id="SSF54909">
    <property type="entry name" value="Dimeric alpha+beta barrel"/>
    <property type="match status" value="1"/>
</dbReference>
<dbReference type="RefSeq" id="WP_068444744.1">
    <property type="nucleotide sequence ID" value="NZ_CP013862.1"/>
</dbReference>
<dbReference type="KEGG" id="lao:AOX59_08735"/>
<dbReference type="AlphaFoldDB" id="A0A0U3W677"/>
<keyword evidence="3" id="KW-1185">Reference proteome</keyword>
<evidence type="ECO:0000259" key="1">
    <source>
        <dbReference type="PROSITE" id="PS51725"/>
    </source>
</evidence>
<keyword evidence="2" id="KW-0503">Monooxygenase</keyword>
<dbReference type="GO" id="GO:0004497">
    <property type="term" value="F:monooxygenase activity"/>
    <property type="evidence" value="ECO:0007669"/>
    <property type="project" value="UniProtKB-KW"/>
</dbReference>
<accession>A0A0U3W677</accession>
<gene>
    <name evidence="2" type="ORF">AOX59_08735</name>
</gene>
<dbReference type="InterPro" id="IPR050404">
    <property type="entry name" value="Heme-degrading_MO"/>
</dbReference>
<dbReference type="Gene3D" id="3.30.70.100">
    <property type="match status" value="1"/>
</dbReference>
<dbReference type="InterPro" id="IPR011008">
    <property type="entry name" value="Dimeric_a/b-barrel"/>
</dbReference>
<dbReference type="InterPro" id="IPR007138">
    <property type="entry name" value="ABM_dom"/>
</dbReference>
<dbReference type="PANTHER" id="PTHR34474">
    <property type="entry name" value="SIGNAL TRANSDUCTION PROTEIN TRAP"/>
    <property type="match status" value="1"/>
</dbReference>
<proteinExistence type="predicted"/>